<evidence type="ECO:0000256" key="5">
    <source>
        <dbReference type="ARBA" id="ARBA00022723"/>
    </source>
</evidence>
<evidence type="ECO:0000256" key="8">
    <source>
        <dbReference type="ARBA" id="ARBA00022989"/>
    </source>
</evidence>
<evidence type="ECO:0000256" key="10">
    <source>
        <dbReference type="ARBA" id="ARBA00023136"/>
    </source>
</evidence>
<comment type="cofactor">
    <cofactor evidence="1">
        <name>Zn(2+)</name>
        <dbReference type="ChEBI" id="CHEBI:29105"/>
    </cofactor>
</comment>
<dbReference type="EMBL" id="JAMPLM010000064">
    <property type="protein sequence ID" value="MEP1062411.1"/>
    <property type="molecule type" value="Genomic_DNA"/>
</dbReference>
<name>A0ABV0KT36_9CYAN</name>
<feature type="transmembrane region" description="Helical" evidence="12">
    <location>
        <begin position="17"/>
        <end position="40"/>
    </location>
</feature>
<dbReference type="CDD" id="cd07340">
    <property type="entry name" value="M48B_Htpx_like"/>
    <property type="match status" value="1"/>
</dbReference>
<dbReference type="Proteomes" id="UP001476950">
    <property type="component" value="Unassembled WGS sequence"/>
</dbReference>
<evidence type="ECO:0000256" key="6">
    <source>
        <dbReference type="ARBA" id="ARBA00022801"/>
    </source>
</evidence>
<keyword evidence="7" id="KW-0862">Zinc</keyword>
<keyword evidence="5" id="KW-0479">Metal-binding</keyword>
<keyword evidence="6" id="KW-0378">Hydrolase</keyword>
<keyword evidence="8 12" id="KW-1133">Transmembrane helix</keyword>
<accession>A0ABV0KT36</accession>
<protein>
    <submittedName>
        <fullName evidence="14">M48 family metallopeptidase</fullName>
    </submittedName>
</protein>
<keyword evidence="2" id="KW-1003">Cell membrane</keyword>
<feature type="region of interest" description="Disordered" evidence="11">
    <location>
        <begin position="43"/>
        <end position="72"/>
    </location>
</feature>
<gene>
    <name evidence="14" type="ORF">NDI38_28985</name>
</gene>
<feature type="transmembrane region" description="Helical" evidence="12">
    <location>
        <begin position="275"/>
        <end position="296"/>
    </location>
</feature>
<keyword evidence="4 12" id="KW-0812">Transmembrane</keyword>
<keyword evidence="3" id="KW-0645">Protease</keyword>
<evidence type="ECO:0000313" key="15">
    <source>
        <dbReference type="Proteomes" id="UP001476950"/>
    </source>
</evidence>
<keyword evidence="15" id="KW-1185">Reference proteome</keyword>
<dbReference type="Gene3D" id="3.30.2010.10">
    <property type="entry name" value="Metalloproteases ('zincins'), catalytic domain"/>
    <property type="match status" value="1"/>
</dbReference>
<evidence type="ECO:0000256" key="7">
    <source>
        <dbReference type="ARBA" id="ARBA00022833"/>
    </source>
</evidence>
<dbReference type="RefSeq" id="WP_242033379.1">
    <property type="nucleotide sequence ID" value="NZ_JAMPLM010000064.1"/>
</dbReference>
<evidence type="ECO:0000259" key="13">
    <source>
        <dbReference type="Pfam" id="PF01435"/>
    </source>
</evidence>
<feature type="transmembrane region" description="Helical" evidence="12">
    <location>
        <begin position="116"/>
        <end position="134"/>
    </location>
</feature>
<organism evidence="14 15">
    <name type="scientific">Stenomitos frigidus AS-A4</name>
    <dbReference type="NCBI Taxonomy" id="2933935"/>
    <lineage>
        <taxon>Bacteria</taxon>
        <taxon>Bacillati</taxon>
        <taxon>Cyanobacteriota</taxon>
        <taxon>Cyanophyceae</taxon>
        <taxon>Leptolyngbyales</taxon>
        <taxon>Leptolyngbyaceae</taxon>
        <taxon>Stenomitos</taxon>
    </lineage>
</organism>
<evidence type="ECO:0000256" key="11">
    <source>
        <dbReference type="SAM" id="MobiDB-lite"/>
    </source>
</evidence>
<proteinExistence type="predicted"/>
<dbReference type="InterPro" id="IPR001915">
    <property type="entry name" value="Peptidase_M48"/>
</dbReference>
<dbReference type="InterPro" id="IPR050083">
    <property type="entry name" value="HtpX_protease"/>
</dbReference>
<evidence type="ECO:0000256" key="9">
    <source>
        <dbReference type="ARBA" id="ARBA00023049"/>
    </source>
</evidence>
<evidence type="ECO:0000256" key="2">
    <source>
        <dbReference type="ARBA" id="ARBA00022475"/>
    </source>
</evidence>
<keyword evidence="10 12" id="KW-0472">Membrane</keyword>
<evidence type="ECO:0000256" key="4">
    <source>
        <dbReference type="ARBA" id="ARBA00022692"/>
    </source>
</evidence>
<keyword evidence="9" id="KW-0482">Metalloprotease</keyword>
<dbReference type="PANTHER" id="PTHR43221:SF2">
    <property type="entry name" value="PROTEASE HTPX HOMOLOG"/>
    <property type="match status" value="1"/>
</dbReference>
<evidence type="ECO:0000256" key="3">
    <source>
        <dbReference type="ARBA" id="ARBA00022670"/>
    </source>
</evidence>
<feature type="domain" description="Peptidase M48" evidence="13">
    <location>
        <begin position="163"/>
        <end position="379"/>
    </location>
</feature>
<evidence type="ECO:0000256" key="12">
    <source>
        <dbReference type="SAM" id="Phobius"/>
    </source>
</evidence>
<evidence type="ECO:0000256" key="1">
    <source>
        <dbReference type="ARBA" id="ARBA00001947"/>
    </source>
</evidence>
<reference evidence="14 15" key="1">
    <citation type="submission" date="2022-04" db="EMBL/GenBank/DDBJ databases">
        <title>Positive selection, recombination, and allopatry shape intraspecific diversity of widespread and dominant cyanobacteria.</title>
        <authorList>
            <person name="Wei J."/>
            <person name="Shu W."/>
            <person name="Hu C."/>
        </authorList>
    </citation>
    <scope>NUCLEOTIDE SEQUENCE [LARGE SCALE GENOMIC DNA]</scope>
    <source>
        <strain evidence="14 15">AS-A4</strain>
    </source>
</reference>
<evidence type="ECO:0000313" key="14">
    <source>
        <dbReference type="EMBL" id="MEP1062411.1"/>
    </source>
</evidence>
<sequence length="702" mass="75737">MNFFEHQDQARNNTRKLILLFALSLLFITVTVYLAAVVTLSGSSKGSKSRSSRYSSINCTQPRSAAGEPRVSTNFNEPAERFQSRNPNSVAVSPSLRVPCPPVTQKAAFSWWNPSLFFTIGTGTVVLVGLGSLYKIQTLKAGGSVVAQEMGGRLLLSEMAHPEERQLLNIVEEMAIAAGISVPAVYVMDGEQGINAFAAGFTPNDAVIGVTRGTLEQLSRDELQGVIGHEFSHILNGDMRLNIRLIGLLHGLLLIYITGRIIIGLRPRGKEGNAVLVFGIALAVIGSLGLLSGRLIKSAISRQREFLADASAVQFTRNPAGIAGALDKIANHHYSSIVRSPSAEGNSHLFFGSALRFNFLEELFATHPPLAQRIRRLDASKRQYAGQTPKFSSGESSAAGQESLTMGFAAGSSTVARSSPMQANAAQIVSQVGTVTPEHYAYAKALLGQLPETIALGIREPQGAIAIVYGLLLDTQNAAVRTKQLEWLKQVEPADVIERTLALSADIDALDPRSRLPLVDLTIPVLRQSDTDQHQRLFKCIQGLANADGRWSLSEFVLYAVLRHRLQPSSATSPQSTEFITIGQIWSDCLILLSGLAQVGQTGTDAITYAFRSGVHRLPGAGQEILPDAPPACNMKTLKHSIDRLNLATPKLKQAIVDACAHTVLLDNKVTVQEAELLRAIVILLDCPMPPFLNIGSKRVKA</sequence>
<feature type="transmembrane region" description="Helical" evidence="12">
    <location>
        <begin position="245"/>
        <end position="263"/>
    </location>
</feature>
<comment type="caution">
    <text evidence="14">The sequence shown here is derived from an EMBL/GenBank/DDBJ whole genome shotgun (WGS) entry which is preliminary data.</text>
</comment>
<dbReference type="Pfam" id="PF01435">
    <property type="entry name" value="Peptidase_M48"/>
    <property type="match status" value="1"/>
</dbReference>
<dbReference type="PANTHER" id="PTHR43221">
    <property type="entry name" value="PROTEASE HTPX"/>
    <property type="match status" value="1"/>
</dbReference>